<dbReference type="RefSeq" id="WP_108172942.1">
    <property type="nucleotide sequence ID" value="NZ_QBKQ01000003.1"/>
</dbReference>
<protein>
    <submittedName>
        <fullName evidence="5">AraC family transcriptional regulator</fullName>
    </submittedName>
</protein>
<comment type="caution">
    <text evidence="5">The sequence shown here is derived from an EMBL/GenBank/DDBJ whole genome shotgun (WGS) entry which is preliminary data.</text>
</comment>
<dbReference type="PROSITE" id="PS01124">
    <property type="entry name" value="HTH_ARAC_FAMILY_2"/>
    <property type="match status" value="1"/>
</dbReference>
<sequence length="344" mass="39394">MDTYHLELNDVDDIIPELANHLGTIYNEDLGEYILKIPNSKGEGEIRVINFPNGIGLYTYHCKFKEDLQLNLNHLKVKPIRFIYCVEGSLNSSFAHNQACTSIIEHEYLIAAPRENETHNLHFPKDQEIELCYLEIDRLKFQNYISFDLKELEPIFFELFSDCSAKNRISEKSRFSIKTAESIKELRNSDITGFPRINFIGAKALEILSYMLNSIKRDDQNTRNSGLNEKDIKAIEKAVEYIDANISNTGTVTDLSKVAGVNINKLQEGFQSIFGKTVNEYIRDVRLTRALNILLAGNKNVSEVVYELGLSSRSYFSKIFKEKYGVSPRKILSRKIGSQDLKEN</sequence>
<gene>
    <name evidence="5" type="ORF">C8P64_3095</name>
</gene>
<dbReference type="PRINTS" id="PR00032">
    <property type="entry name" value="HTHARAC"/>
</dbReference>
<dbReference type="PANTHER" id="PTHR47893">
    <property type="entry name" value="REGULATORY PROTEIN PCHR"/>
    <property type="match status" value="1"/>
</dbReference>
<evidence type="ECO:0000256" key="2">
    <source>
        <dbReference type="ARBA" id="ARBA00023125"/>
    </source>
</evidence>
<reference evidence="5 6" key="1">
    <citation type="submission" date="2018-04" db="EMBL/GenBank/DDBJ databases">
        <title>Genomic Encyclopedia of Archaeal and Bacterial Type Strains, Phase II (KMG-II): from individual species to whole genera.</title>
        <authorList>
            <person name="Goeker M."/>
        </authorList>
    </citation>
    <scope>NUCLEOTIDE SEQUENCE [LARGE SCALE GENOMIC DNA]</scope>
    <source>
        <strain evidence="5 6">DSM 23082</strain>
    </source>
</reference>
<dbReference type="InterPro" id="IPR009057">
    <property type="entry name" value="Homeodomain-like_sf"/>
</dbReference>
<evidence type="ECO:0000313" key="6">
    <source>
        <dbReference type="Proteomes" id="UP000244174"/>
    </source>
</evidence>
<dbReference type="GO" id="GO:0003700">
    <property type="term" value="F:DNA-binding transcription factor activity"/>
    <property type="evidence" value="ECO:0007669"/>
    <property type="project" value="InterPro"/>
</dbReference>
<dbReference type="PANTHER" id="PTHR47893:SF1">
    <property type="entry name" value="REGULATORY PROTEIN PCHR"/>
    <property type="match status" value="1"/>
</dbReference>
<proteinExistence type="predicted"/>
<accession>A0A2T6AFS9</accession>
<dbReference type="EMBL" id="QBKQ01000003">
    <property type="protein sequence ID" value="PTX42665.1"/>
    <property type="molecule type" value="Genomic_DNA"/>
</dbReference>
<dbReference type="Pfam" id="PF12833">
    <property type="entry name" value="HTH_18"/>
    <property type="match status" value="1"/>
</dbReference>
<dbReference type="Proteomes" id="UP000244174">
    <property type="component" value="Unassembled WGS sequence"/>
</dbReference>
<dbReference type="OrthoDB" id="2666928at2"/>
<keyword evidence="2" id="KW-0238">DNA-binding</keyword>
<dbReference type="InterPro" id="IPR018060">
    <property type="entry name" value="HTH_AraC"/>
</dbReference>
<evidence type="ECO:0000256" key="1">
    <source>
        <dbReference type="ARBA" id="ARBA00023015"/>
    </source>
</evidence>
<dbReference type="Gene3D" id="1.10.10.60">
    <property type="entry name" value="Homeodomain-like"/>
    <property type="match status" value="2"/>
</dbReference>
<dbReference type="GO" id="GO:0043565">
    <property type="term" value="F:sequence-specific DNA binding"/>
    <property type="evidence" value="ECO:0007669"/>
    <property type="project" value="InterPro"/>
</dbReference>
<dbReference type="SMART" id="SM00342">
    <property type="entry name" value="HTH_ARAC"/>
    <property type="match status" value="1"/>
</dbReference>
<evidence type="ECO:0000256" key="3">
    <source>
        <dbReference type="ARBA" id="ARBA00023163"/>
    </source>
</evidence>
<dbReference type="InterPro" id="IPR020449">
    <property type="entry name" value="Tscrpt_reg_AraC-type_HTH"/>
</dbReference>
<organism evidence="5 6">
    <name type="scientific">Christiangramia gaetbulicola</name>
    <dbReference type="NCBI Taxonomy" id="703340"/>
    <lineage>
        <taxon>Bacteria</taxon>
        <taxon>Pseudomonadati</taxon>
        <taxon>Bacteroidota</taxon>
        <taxon>Flavobacteriia</taxon>
        <taxon>Flavobacteriales</taxon>
        <taxon>Flavobacteriaceae</taxon>
        <taxon>Christiangramia</taxon>
    </lineage>
</organism>
<dbReference type="SUPFAM" id="SSF46689">
    <property type="entry name" value="Homeodomain-like"/>
    <property type="match status" value="2"/>
</dbReference>
<dbReference type="AlphaFoldDB" id="A0A2T6AFS9"/>
<dbReference type="InterPro" id="IPR053142">
    <property type="entry name" value="PchR_regulatory_protein"/>
</dbReference>
<keyword evidence="1" id="KW-0805">Transcription regulation</keyword>
<keyword evidence="3" id="KW-0804">Transcription</keyword>
<name>A0A2T6AFS9_9FLAO</name>
<feature type="domain" description="HTH araC/xylS-type" evidence="4">
    <location>
        <begin position="236"/>
        <end position="334"/>
    </location>
</feature>
<evidence type="ECO:0000259" key="4">
    <source>
        <dbReference type="PROSITE" id="PS01124"/>
    </source>
</evidence>
<evidence type="ECO:0000313" key="5">
    <source>
        <dbReference type="EMBL" id="PTX42665.1"/>
    </source>
</evidence>
<keyword evidence="6" id="KW-1185">Reference proteome</keyword>